<dbReference type="Pfam" id="PF00512">
    <property type="entry name" value="HisKA"/>
    <property type="match status" value="1"/>
</dbReference>
<dbReference type="GO" id="GO:0000155">
    <property type="term" value="F:phosphorelay sensor kinase activity"/>
    <property type="evidence" value="ECO:0007669"/>
    <property type="project" value="InterPro"/>
</dbReference>
<keyword evidence="7" id="KW-0547">Nucleotide-binding</keyword>
<dbReference type="PROSITE" id="PS50112">
    <property type="entry name" value="PAS"/>
    <property type="match status" value="1"/>
</dbReference>
<comment type="caution">
    <text evidence="18">The sequence shown here is derived from an EMBL/GenBank/DDBJ whole genome shotgun (WGS) entry which is preliminary data.</text>
</comment>
<dbReference type="InterPro" id="IPR036097">
    <property type="entry name" value="HisK_dim/P_sf"/>
</dbReference>
<dbReference type="InterPro" id="IPR011006">
    <property type="entry name" value="CheY-like_superfamily"/>
</dbReference>
<keyword evidence="19" id="KW-1185">Reference proteome</keyword>
<dbReference type="PROSITE" id="PS50110">
    <property type="entry name" value="RESPONSE_REGULATORY"/>
    <property type="match status" value="1"/>
</dbReference>
<dbReference type="SMART" id="SM00388">
    <property type="entry name" value="HisKA"/>
    <property type="match status" value="1"/>
</dbReference>
<evidence type="ECO:0000256" key="9">
    <source>
        <dbReference type="ARBA" id="ARBA00022989"/>
    </source>
</evidence>
<dbReference type="SUPFAM" id="SSF47226">
    <property type="entry name" value="Histidine-containing phosphotransfer domain, HPT domain"/>
    <property type="match status" value="1"/>
</dbReference>
<dbReference type="InterPro" id="IPR035965">
    <property type="entry name" value="PAS-like_dom_sf"/>
</dbReference>
<dbReference type="InterPro" id="IPR004358">
    <property type="entry name" value="Sig_transdc_His_kin-like_C"/>
</dbReference>
<keyword evidence="9" id="KW-1133">Transmembrane helix</keyword>
<dbReference type="SUPFAM" id="SSF47384">
    <property type="entry name" value="Homodimeric domain of signal transducing histidine kinase"/>
    <property type="match status" value="1"/>
</dbReference>
<evidence type="ECO:0000256" key="7">
    <source>
        <dbReference type="ARBA" id="ARBA00022741"/>
    </source>
</evidence>
<evidence type="ECO:0000313" key="18">
    <source>
        <dbReference type="EMBL" id="RDV16680.1"/>
    </source>
</evidence>
<comment type="subcellular location">
    <subcellularLocation>
        <location evidence="2">Cell membrane</location>
        <topology evidence="2">Multi-pass membrane protein</topology>
    </subcellularLocation>
</comment>
<dbReference type="EMBL" id="QRGR01000003">
    <property type="protein sequence ID" value="RDV16680.1"/>
    <property type="molecule type" value="Genomic_DNA"/>
</dbReference>
<evidence type="ECO:0000256" key="6">
    <source>
        <dbReference type="ARBA" id="ARBA00022692"/>
    </source>
</evidence>
<dbReference type="InterPro" id="IPR000014">
    <property type="entry name" value="PAS"/>
</dbReference>
<dbReference type="SUPFAM" id="SSF55785">
    <property type="entry name" value="PYP-like sensor domain (PAS domain)"/>
    <property type="match status" value="1"/>
</dbReference>
<dbReference type="Pfam" id="PF01627">
    <property type="entry name" value="Hpt"/>
    <property type="match status" value="1"/>
</dbReference>
<dbReference type="GO" id="GO:0005886">
    <property type="term" value="C:plasma membrane"/>
    <property type="evidence" value="ECO:0007669"/>
    <property type="project" value="UniProtKB-SubCell"/>
</dbReference>
<name>A0A3D8LGX7_9BACT</name>
<dbReference type="InterPro" id="IPR036641">
    <property type="entry name" value="HPT_dom_sf"/>
</dbReference>
<dbReference type="SMART" id="SM00091">
    <property type="entry name" value="PAS"/>
    <property type="match status" value="1"/>
</dbReference>
<dbReference type="OrthoDB" id="9797097at2"/>
<comment type="catalytic activity">
    <reaction evidence="1">
        <text>ATP + protein L-histidine = ADP + protein N-phospho-L-histidine.</text>
        <dbReference type="EC" id="2.7.13.3"/>
    </reaction>
</comment>
<evidence type="ECO:0000259" key="16">
    <source>
        <dbReference type="PROSITE" id="PS50112"/>
    </source>
</evidence>
<proteinExistence type="predicted"/>
<dbReference type="PROSITE" id="PS50109">
    <property type="entry name" value="HIS_KIN"/>
    <property type="match status" value="1"/>
</dbReference>
<evidence type="ECO:0000256" key="10">
    <source>
        <dbReference type="ARBA" id="ARBA00023012"/>
    </source>
</evidence>
<dbReference type="SMART" id="SM00387">
    <property type="entry name" value="HATPase_c"/>
    <property type="match status" value="1"/>
</dbReference>
<dbReference type="InterPro" id="IPR003661">
    <property type="entry name" value="HisK_dim/P_dom"/>
</dbReference>
<evidence type="ECO:0000256" key="3">
    <source>
        <dbReference type="ARBA" id="ARBA00012438"/>
    </source>
</evidence>
<dbReference type="Gene3D" id="3.40.50.2300">
    <property type="match status" value="1"/>
</dbReference>
<evidence type="ECO:0000256" key="5">
    <source>
        <dbReference type="ARBA" id="ARBA00022553"/>
    </source>
</evidence>
<dbReference type="PROSITE" id="PS50894">
    <property type="entry name" value="HPT"/>
    <property type="match status" value="1"/>
</dbReference>
<dbReference type="SUPFAM" id="SSF55874">
    <property type="entry name" value="ATPase domain of HSP90 chaperone/DNA topoisomerase II/histidine kinase"/>
    <property type="match status" value="1"/>
</dbReference>
<dbReference type="Gene3D" id="3.30.565.10">
    <property type="entry name" value="Histidine kinase-like ATPase, C-terminal domain"/>
    <property type="match status" value="1"/>
</dbReference>
<dbReference type="InterPro" id="IPR005467">
    <property type="entry name" value="His_kinase_dom"/>
</dbReference>
<feature type="domain" description="Histidine kinase" evidence="14">
    <location>
        <begin position="161"/>
        <end position="382"/>
    </location>
</feature>
<organism evidence="18 19">
    <name type="scientific">Pontibacter diazotrophicus</name>
    <dbReference type="NCBI Taxonomy" id="1400979"/>
    <lineage>
        <taxon>Bacteria</taxon>
        <taxon>Pseudomonadati</taxon>
        <taxon>Bacteroidota</taxon>
        <taxon>Cytophagia</taxon>
        <taxon>Cytophagales</taxon>
        <taxon>Hymenobacteraceae</taxon>
        <taxon>Pontibacter</taxon>
    </lineage>
</organism>
<accession>A0A3D8LGX7</accession>
<evidence type="ECO:0000256" key="12">
    <source>
        <dbReference type="PROSITE-ProRule" id="PRU00110"/>
    </source>
</evidence>
<gene>
    <name evidence="18" type="ORF">DXT99_02540</name>
</gene>
<keyword evidence="4" id="KW-1003">Cell membrane</keyword>
<dbReference type="Pfam" id="PF02518">
    <property type="entry name" value="HATPase_c"/>
    <property type="match status" value="1"/>
</dbReference>
<feature type="modified residue" description="4-aspartylphosphate" evidence="13">
    <location>
        <position position="454"/>
    </location>
</feature>
<keyword evidence="11" id="KW-0472">Membrane</keyword>
<dbReference type="PANTHER" id="PTHR45339">
    <property type="entry name" value="HYBRID SIGNAL TRANSDUCTION HISTIDINE KINASE J"/>
    <property type="match status" value="1"/>
</dbReference>
<feature type="domain" description="Response regulatory" evidence="15">
    <location>
        <begin position="405"/>
        <end position="522"/>
    </location>
</feature>
<keyword evidence="10" id="KW-0902">Two-component regulatory system</keyword>
<feature type="domain" description="HPt" evidence="17">
    <location>
        <begin position="555"/>
        <end position="646"/>
    </location>
</feature>
<evidence type="ECO:0000256" key="1">
    <source>
        <dbReference type="ARBA" id="ARBA00000085"/>
    </source>
</evidence>
<evidence type="ECO:0000256" key="8">
    <source>
        <dbReference type="ARBA" id="ARBA00022840"/>
    </source>
</evidence>
<dbReference type="InterPro" id="IPR013767">
    <property type="entry name" value="PAS_fold"/>
</dbReference>
<reference evidence="19" key="1">
    <citation type="submission" date="2018-08" db="EMBL/GenBank/DDBJ databases">
        <authorList>
            <person name="Liu Z.-W."/>
            <person name="Du Z.-J."/>
        </authorList>
    </citation>
    <scope>NUCLEOTIDE SEQUENCE [LARGE SCALE GENOMIC DNA]</scope>
    <source>
        <strain evidence="19">H4X</strain>
    </source>
</reference>
<feature type="domain" description="PAS" evidence="16">
    <location>
        <begin position="32"/>
        <end position="104"/>
    </location>
</feature>
<evidence type="ECO:0000259" key="14">
    <source>
        <dbReference type="PROSITE" id="PS50109"/>
    </source>
</evidence>
<dbReference type="AlphaFoldDB" id="A0A3D8LGX7"/>
<dbReference type="SUPFAM" id="SSF52172">
    <property type="entry name" value="CheY-like"/>
    <property type="match status" value="1"/>
</dbReference>
<protein>
    <recommendedName>
        <fullName evidence="3">histidine kinase</fullName>
        <ecNumber evidence="3">2.7.13.3</ecNumber>
    </recommendedName>
</protein>
<dbReference type="Proteomes" id="UP000256708">
    <property type="component" value="Unassembled WGS sequence"/>
</dbReference>
<dbReference type="CDD" id="cd00082">
    <property type="entry name" value="HisKA"/>
    <property type="match status" value="1"/>
</dbReference>
<evidence type="ECO:0000313" key="19">
    <source>
        <dbReference type="Proteomes" id="UP000256708"/>
    </source>
</evidence>
<dbReference type="CDD" id="cd17546">
    <property type="entry name" value="REC_hyHK_CKI1_RcsC-like"/>
    <property type="match status" value="1"/>
</dbReference>
<evidence type="ECO:0000259" key="17">
    <source>
        <dbReference type="PROSITE" id="PS50894"/>
    </source>
</evidence>
<keyword evidence="5 13" id="KW-0597">Phosphoprotein</keyword>
<dbReference type="Gene3D" id="1.10.287.130">
    <property type="match status" value="1"/>
</dbReference>
<keyword evidence="6" id="KW-0812">Transmembrane</keyword>
<dbReference type="SMART" id="SM00448">
    <property type="entry name" value="REC"/>
    <property type="match status" value="1"/>
</dbReference>
<evidence type="ECO:0000256" key="2">
    <source>
        <dbReference type="ARBA" id="ARBA00004651"/>
    </source>
</evidence>
<dbReference type="GO" id="GO:0006355">
    <property type="term" value="P:regulation of DNA-templated transcription"/>
    <property type="evidence" value="ECO:0007669"/>
    <property type="project" value="InterPro"/>
</dbReference>
<dbReference type="Gene3D" id="1.20.120.160">
    <property type="entry name" value="HPT domain"/>
    <property type="match status" value="1"/>
</dbReference>
<evidence type="ECO:0000259" key="15">
    <source>
        <dbReference type="PROSITE" id="PS50110"/>
    </source>
</evidence>
<dbReference type="GO" id="GO:0005524">
    <property type="term" value="F:ATP binding"/>
    <property type="evidence" value="ECO:0007669"/>
    <property type="project" value="UniProtKB-KW"/>
</dbReference>
<dbReference type="EC" id="2.7.13.3" evidence="3"/>
<dbReference type="InterPro" id="IPR001789">
    <property type="entry name" value="Sig_transdc_resp-reg_receiver"/>
</dbReference>
<dbReference type="Pfam" id="PF00072">
    <property type="entry name" value="Response_reg"/>
    <property type="match status" value="1"/>
</dbReference>
<dbReference type="PANTHER" id="PTHR45339:SF1">
    <property type="entry name" value="HYBRID SIGNAL TRANSDUCTION HISTIDINE KINASE J"/>
    <property type="match status" value="1"/>
</dbReference>
<dbReference type="CDD" id="cd00130">
    <property type="entry name" value="PAS"/>
    <property type="match status" value="1"/>
</dbReference>
<dbReference type="PRINTS" id="PR00344">
    <property type="entry name" value="BCTRLSENSOR"/>
</dbReference>
<dbReference type="InterPro" id="IPR003594">
    <property type="entry name" value="HATPase_dom"/>
</dbReference>
<dbReference type="Gene3D" id="3.30.450.20">
    <property type="entry name" value="PAS domain"/>
    <property type="match status" value="1"/>
</dbReference>
<sequence>MLVDTRPKDELHIRSENVKRNFYYKRSAKNQEMEFTRQIIQTNPNPTYVKNEHGMFILANDAYADLHGLTVDELLTEGTGVFDYSYERDLELLRKNEASSIEEFYKLKDGGKKWFKTVKKPFTQPDGTRYLLSVSSDITLLKNAVQTAEESARAKENFIANLSNEIRTPVSAISGIVRLMKKSLLNKDQEGYLDTIASIADNLLVIPNDLLDIAKLESGEVKLVTVSFEMSTVISDTVQAMACKTREHGIKIHYREPPEKLPVVEGDPFRLSQVLINLINNAIKYMRQGEITVSVEHVDISGDMLNIACCLRDTGAGFSADKLKKVYDILNKEQNSLTRLYSGTGLGLTISKKLLELQGGKLWLENRPEQGNCFYFSIPYVLSTKGNSLNEVASHTKPDQLKGLNILIAEDNQLNELLLVSQLQPLDIDIDTAHDGEQALLKANEKKYDLILMDIQMPRLDGIEATYRIRNKQSLNKHTPIIAFTANFQEIEEDRYKYYGFTDCLLKPYHVSKLLQLISRYNGRSTAPQTPAPQQTPNKEPTLYDFSGLGNLKDDALFIRKMQQMFVETVPLQLDELEEAIKREELETAAHIAHKLKSTFGNIRIKAATEAVKKIEGHANSKTKTDEIVRLMQIVREEVKKVISAFSEQLHI</sequence>
<evidence type="ECO:0000256" key="13">
    <source>
        <dbReference type="PROSITE-ProRule" id="PRU00169"/>
    </source>
</evidence>
<dbReference type="InterPro" id="IPR008207">
    <property type="entry name" value="Sig_transdc_His_kin_Hpt_dom"/>
</dbReference>
<dbReference type="InterPro" id="IPR036890">
    <property type="entry name" value="HATPase_C_sf"/>
</dbReference>
<evidence type="ECO:0000256" key="11">
    <source>
        <dbReference type="ARBA" id="ARBA00023136"/>
    </source>
</evidence>
<evidence type="ECO:0000256" key="4">
    <source>
        <dbReference type="ARBA" id="ARBA00022475"/>
    </source>
</evidence>
<feature type="modified residue" description="Phosphohistidine" evidence="12">
    <location>
        <position position="594"/>
    </location>
</feature>
<dbReference type="Pfam" id="PF00989">
    <property type="entry name" value="PAS"/>
    <property type="match status" value="1"/>
</dbReference>
<dbReference type="NCBIfam" id="TIGR00229">
    <property type="entry name" value="sensory_box"/>
    <property type="match status" value="1"/>
</dbReference>
<keyword evidence="8" id="KW-0067">ATP-binding</keyword>